<dbReference type="FunFam" id="2.80.10.50:FF:000037">
    <property type="entry name" value="Fascin"/>
    <property type="match status" value="1"/>
</dbReference>
<keyword evidence="8" id="KW-1185">Reference proteome</keyword>
<dbReference type="GO" id="GO:0051015">
    <property type="term" value="F:actin filament binding"/>
    <property type="evidence" value="ECO:0007669"/>
    <property type="project" value="InterPro"/>
</dbReference>
<dbReference type="InterPro" id="IPR022768">
    <property type="entry name" value="Fascin-like_dom"/>
</dbReference>
<comment type="caution">
    <text evidence="7">The sequence shown here is derived from an EMBL/GenBank/DDBJ whole genome shotgun (WGS) entry which is preliminary data.</text>
</comment>
<dbReference type="InterPro" id="IPR010431">
    <property type="entry name" value="Fascin"/>
</dbReference>
<feature type="domain" description="Fascin-like" evidence="6">
    <location>
        <begin position="306"/>
        <end position="412"/>
    </location>
</feature>
<feature type="domain" description="Fascin-like" evidence="6">
    <location>
        <begin position="181"/>
        <end position="293"/>
    </location>
</feature>
<dbReference type="Pfam" id="PF06268">
    <property type="entry name" value="Fascin"/>
    <property type="match status" value="4"/>
</dbReference>
<dbReference type="EMBL" id="JAGTTL010000001">
    <property type="protein sequence ID" value="KAK6328267.1"/>
    <property type="molecule type" value="Genomic_DNA"/>
</dbReference>
<proteinExistence type="inferred from homology"/>
<evidence type="ECO:0000259" key="6">
    <source>
        <dbReference type="Pfam" id="PF06268"/>
    </source>
</evidence>
<dbReference type="PANTHER" id="PTHR10551:SF9">
    <property type="entry name" value="FASCIN-2"/>
    <property type="match status" value="1"/>
</dbReference>
<evidence type="ECO:0000256" key="2">
    <source>
        <dbReference type="ARBA" id="ARBA00007415"/>
    </source>
</evidence>
<dbReference type="PANTHER" id="PTHR10551">
    <property type="entry name" value="FASCIN"/>
    <property type="match status" value="1"/>
</dbReference>
<dbReference type="GO" id="GO:0051017">
    <property type="term" value="P:actin filament bundle assembly"/>
    <property type="evidence" value="ECO:0007669"/>
    <property type="project" value="TreeGrafter"/>
</dbReference>
<feature type="domain" description="Fascin-like" evidence="6">
    <location>
        <begin position="429"/>
        <end position="530"/>
    </location>
</feature>
<accession>A0AAN8RHV6</accession>
<evidence type="ECO:0000256" key="4">
    <source>
        <dbReference type="ARBA" id="ARBA00023203"/>
    </source>
</evidence>
<evidence type="ECO:0000256" key="1">
    <source>
        <dbReference type="ARBA" id="ARBA00004245"/>
    </source>
</evidence>
<dbReference type="Gene3D" id="2.80.10.50">
    <property type="match status" value="5"/>
</dbReference>
<reference evidence="7 8" key="1">
    <citation type="submission" date="2021-04" db="EMBL/GenBank/DDBJ databases">
        <authorList>
            <person name="De Guttry C."/>
            <person name="Zahm M."/>
            <person name="Klopp C."/>
            <person name="Cabau C."/>
            <person name="Louis A."/>
            <person name="Berthelot C."/>
            <person name="Parey E."/>
            <person name="Roest Crollius H."/>
            <person name="Montfort J."/>
            <person name="Robinson-Rechavi M."/>
            <person name="Bucao C."/>
            <person name="Bouchez O."/>
            <person name="Gislard M."/>
            <person name="Lluch J."/>
            <person name="Milhes M."/>
            <person name="Lampietro C."/>
            <person name="Lopez Roques C."/>
            <person name="Donnadieu C."/>
            <person name="Braasch I."/>
            <person name="Desvignes T."/>
            <person name="Postlethwait J."/>
            <person name="Bobe J."/>
            <person name="Wedekind C."/>
            <person name="Guiguen Y."/>
        </authorList>
    </citation>
    <scope>NUCLEOTIDE SEQUENCE [LARGE SCALE GENOMIC DNA]</scope>
    <source>
        <strain evidence="7">Cs_M1</strain>
        <tissue evidence="7">Blood</tissue>
    </source>
</reference>
<gene>
    <name evidence="7" type="ORF">J4Q44_G00002450</name>
</gene>
<dbReference type="GO" id="GO:0015629">
    <property type="term" value="C:actin cytoskeleton"/>
    <property type="evidence" value="ECO:0007669"/>
    <property type="project" value="TreeGrafter"/>
</dbReference>
<dbReference type="SUPFAM" id="SSF50405">
    <property type="entry name" value="Actin-crosslinking proteins"/>
    <property type="match status" value="3"/>
</dbReference>
<name>A0AAN8RHV6_9TELE</name>
<dbReference type="GO" id="GO:0016477">
    <property type="term" value="P:cell migration"/>
    <property type="evidence" value="ECO:0007669"/>
    <property type="project" value="TreeGrafter"/>
</dbReference>
<evidence type="ECO:0000256" key="3">
    <source>
        <dbReference type="ARBA" id="ARBA00022490"/>
    </source>
</evidence>
<comment type="subcellular location">
    <subcellularLocation>
        <location evidence="1">Cytoplasm</location>
        <location evidence="1">Cytoskeleton</location>
    </subcellularLocation>
</comment>
<keyword evidence="4" id="KW-0009">Actin-binding</keyword>
<sequence length="530" mass="59285">MWNYSFATVNLAQPPSHNNIWLAIDSRCCANDSESYGTSADDDIAPRPQRRADDAWDRVRMPTNGTNRPLKLQFGLINHESCYLTAEAFGFKVNASAPSLKRKQVWTLEQDSQDPQVVYFRSHLGRYLASDKDGKTGRWALQSEPYLRFFGGSRDYLSCFTQGITEAELWAVHLALHPQANLLSVARKRYAHLSPDDSEIAVDRNIPWGVAALLTLVYLDGKYRLKTCDSRYLGNDGKLSAESGRDTGYTLELKCGKLAFKDCEGKYLSPMGPTGTLRSGRCSKPGKDELFDLEESHPQVVLMAANSKYVSIRQGVSILANQEDETDLETFQMEIDKESRKCLFRTNEGKYWALEAHGGIQTTATERSANTMFAVEWMGRRVALQASNGKYICTKKNGQLAAVSDSVGEDEKLVLKLINRPMLILRGENGFICHHKNSNTLDANRSVYDIFTLHFSDGAYHIKGVGGRFWYVNSSGLVCSDGETPDDFSFEFLEHGRISIRCKNGRYLRGQGGTLKGDGATPDSSALWEY</sequence>
<evidence type="ECO:0000256" key="5">
    <source>
        <dbReference type="ARBA" id="ARBA00023212"/>
    </source>
</evidence>
<keyword evidence="3" id="KW-0963">Cytoplasm</keyword>
<dbReference type="PIRSF" id="PIRSF005682">
    <property type="entry name" value="Fascin"/>
    <property type="match status" value="1"/>
</dbReference>
<protein>
    <recommendedName>
        <fullName evidence="6">Fascin-like domain-containing protein</fullName>
    </recommendedName>
</protein>
<dbReference type="InterPro" id="IPR024703">
    <property type="entry name" value="Fascin_metazoans"/>
</dbReference>
<dbReference type="GO" id="GO:0005737">
    <property type="term" value="C:cytoplasm"/>
    <property type="evidence" value="ECO:0007669"/>
    <property type="project" value="TreeGrafter"/>
</dbReference>
<dbReference type="FunFam" id="2.80.10.50:FF:000008">
    <property type="entry name" value="Fascin"/>
    <property type="match status" value="1"/>
</dbReference>
<comment type="similarity">
    <text evidence="2">Belongs to the fascin family.</text>
</comment>
<dbReference type="GO" id="GO:0030674">
    <property type="term" value="F:protein-macromolecule adaptor activity"/>
    <property type="evidence" value="ECO:0007669"/>
    <property type="project" value="InterPro"/>
</dbReference>
<organism evidence="7 8">
    <name type="scientific">Coregonus suidteri</name>
    <dbReference type="NCBI Taxonomy" id="861788"/>
    <lineage>
        <taxon>Eukaryota</taxon>
        <taxon>Metazoa</taxon>
        <taxon>Chordata</taxon>
        <taxon>Craniata</taxon>
        <taxon>Vertebrata</taxon>
        <taxon>Euteleostomi</taxon>
        <taxon>Actinopterygii</taxon>
        <taxon>Neopterygii</taxon>
        <taxon>Teleostei</taxon>
        <taxon>Protacanthopterygii</taxon>
        <taxon>Salmoniformes</taxon>
        <taxon>Salmonidae</taxon>
        <taxon>Coregoninae</taxon>
        <taxon>Coregonus</taxon>
    </lineage>
</organism>
<dbReference type="GO" id="GO:0007163">
    <property type="term" value="P:establishment or maintenance of cell polarity"/>
    <property type="evidence" value="ECO:0007669"/>
    <property type="project" value="TreeGrafter"/>
</dbReference>
<evidence type="ECO:0000313" key="7">
    <source>
        <dbReference type="EMBL" id="KAK6328267.1"/>
    </source>
</evidence>
<dbReference type="InterPro" id="IPR008999">
    <property type="entry name" value="Actin-crosslinking"/>
</dbReference>
<feature type="domain" description="Fascin-like" evidence="6">
    <location>
        <begin position="83"/>
        <end position="135"/>
    </location>
</feature>
<dbReference type="FunFam" id="2.80.10.50:FF:000015">
    <property type="entry name" value="Fascin"/>
    <property type="match status" value="1"/>
</dbReference>
<dbReference type="Proteomes" id="UP001356427">
    <property type="component" value="Unassembled WGS sequence"/>
</dbReference>
<evidence type="ECO:0000313" key="8">
    <source>
        <dbReference type="Proteomes" id="UP001356427"/>
    </source>
</evidence>
<dbReference type="AlphaFoldDB" id="A0AAN8RHV6"/>
<keyword evidence="5" id="KW-0206">Cytoskeleton</keyword>